<evidence type="ECO:0000313" key="4">
    <source>
        <dbReference type="Proteomes" id="UP000319731"/>
    </source>
</evidence>
<feature type="compositionally biased region" description="Low complexity" evidence="1">
    <location>
        <begin position="72"/>
        <end position="83"/>
    </location>
</feature>
<sequence length="793" mass="87404">MMNQYLSPSNNNNAQQQGQNAFSSKHIEPFGRQPQSVNIPNSPSKLSPSTAFLGAVTDDHTWKTIGSPTHRTSITSLPSTPISHQPTSHISMTLDASPYSLSSIPMGPSEVEDIAFGNNNPNGTTSLERNARNRATSNPTPGYSKDGLMLTPVPPGMHILQHDDNNGSRTATTNSSAWQSSMSAHTPWKGNSPSPSSIWDKAGGMVTASPNNQNGRDAITPDEEGYSKRVSFSGGYDGSSPSDDDHDDLNMITFKNVITHQPLRDDTSNDLRNAGGLAYSKSSSLPTAISSSSRVRSKSFNSASYGYVNEDLLYGESLIRPNGNNGVGQSGSVSSAEFPELLWGDDRAPGMHRRASTVPTVYPGLWDTPSATSSLMERTPPVMEDPVQQYYRQGRRFSHAPTLYQDWHNPHVDRTGALDQEYDLQHLSPGALDSRRRHSLAGPPMYPQQQQSSAASRYLNDALESLHLEDSIREILPKPTPIVTQPLRTSNDYSNPTPLRTSNDYNMPSNSLRTSNDYNGINDFNGMRQSADELVSAGLGMGNPSNTGGVHTVPSLADAPLYDEINDYFENTEHRTRAWVEAGKNLQMATSHLVHWPLYIVEFKAGRMDYFYVGEQTGLIIRKGDLVIVEADRGKDLGKVVVEGILNPQQLAMHQSVLGDGLLSGVNALSGSDGSNVPANGGQLGPKDIHPKRIYRVAQQGEVSQLVSKNADEARAQSLCQAKIRQRKLPMEIVDAEYQWDRRKLTFYFVADRRIDFRELVRELFKIYKTRIWMCAVSPMQDQQQQQQQQQIA</sequence>
<feature type="compositionally biased region" description="Low complexity" evidence="1">
    <location>
        <begin position="231"/>
        <end position="241"/>
    </location>
</feature>
<accession>A0A507C7R2</accession>
<feature type="region of interest" description="Disordered" evidence="1">
    <location>
        <begin position="1"/>
        <end position="51"/>
    </location>
</feature>
<feature type="region of interest" description="Disordered" evidence="1">
    <location>
        <begin position="479"/>
        <end position="511"/>
    </location>
</feature>
<dbReference type="NCBIfam" id="NF041131">
    <property type="entry name" value="RicT_YaaT_fam"/>
    <property type="match status" value="1"/>
</dbReference>
<dbReference type="PROSITE" id="PS51411">
    <property type="entry name" value="PSP1_C"/>
    <property type="match status" value="1"/>
</dbReference>
<protein>
    <recommendedName>
        <fullName evidence="2">PSP1 C-terminal domain-containing protein</fullName>
    </recommendedName>
</protein>
<proteinExistence type="predicted"/>
<evidence type="ECO:0000313" key="3">
    <source>
        <dbReference type="EMBL" id="TPX35642.1"/>
    </source>
</evidence>
<organism evidence="3 4">
    <name type="scientific">Synchytrium microbalum</name>
    <dbReference type="NCBI Taxonomy" id="1806994"/>
    <lineage>
        <taxon>Eukaryota</taxon>
        <taxon>Fungi</taxon>
        <taxon>Fungi incertae sedis</taxon>
        <taxon>Chytridiomycota</taxon>
        <taxon>Chytridiomycota incertae sedis</taxon>
        <taxon>Chytridiomycetes</taxon>
        <taxon>Synchytriales</taxon>
        <taxon>Synchytriaceae</taxon>
        <taxon>Synchytrium</taxon>
    </lineage>
</organism>
<keyword evidence="4" id="KW-1185">Reference proteome</keyword>
<dbReference type="Proteomes" id="UP000319731">
    <property type="component" value="Unassembled WGS sequence"/>
</dbReference>
<feature type="region of interest" description="Disordered" evidence="1">
    <location>
        <begin position="63"/>
        <end position="88"/>
    </location>
</feature>
<feature type="region of interest" description="Disordered" evidence="1">
    <location>
        <begin position="434"/>
        <end position="455"/>
    </location>
</feature>
<feature type="compositionally biased region" description="Polar residues" evidence="1">
    <location>
        <begin position="482"/>
        <end position="511"/>
    </location>
</feature>
<dbReference type="Pfam" id="PF04468">
    <property type="entry name" value="PSP1"/>
    <property type="match status" value="1"/>
</dbReference>
<feature type="compositionally biased region" description="Polar residues" evidence="1">
    <location>
        <begin position="118"/>
        <end position="141"/>
    </location>
</feature>
<gene>
    <name evidence="3" type="ORF">SmJEL517_g01987</name>
</gene>
<feature type="compositionally biased region" description="Polar residues" evidence="1">
    <location>
        <begin position="167"/>
        <end position="195"/>
    </location>
</feature>
<feature type="compositionally biased region" description="Low complexity" evidence="1">
    <location>
        <begin position="10"/>
        <end position="21"/>
    </location>
</feature>
<feature type="region of interest" description="Disordered" evidence="1">
    <location>
        <begin position="162"/>
        <end position="195"/>
    </location>
</feature>
<feature type="compositionally biased region" description="Polar residues" evidence="1">
    <location>
        <begin position="33"/>
        <end position="50"/>
    </location>
</feature>
<reference evidence="3 4" key="1">
    <citation type="journal article" date="2019" name="Sci. Rep.">
        <title>Comparative genomics of chytrid fungi reveal insights into the obligate biotrophic and pathogenic lifestyle of Synchytrium endobioticum.</title>
        <authorList>
            <person name="van de Vossenberg B.T.L.H."/>
            <person name="Warris S."/>
            <person name="Nguyen H.D.T."/>
            <person name="van Gent-Pelzer M.P.E."/>
            <person name="Joly D.L."/>
            <person name="van de Geest H.C."/>
            <person name="Bonants P.J.M."/>
            <person name="Smith D.S."/>
            <person name="Levesque C.A."/>
            <person name="van der Lee T.A.J."/>
        </authorList>
    </citation>
    <scope>NUCLEOTIDE SEQUENCE [LARGE SCALE GENOMIC DNA]</scope>
    <source>
        <strain evidence="3 4">JEL517</strain>
    </source>
</reference>
<evidence type="ECO:0000256" key="1">
    <source>
        <dbReference type="SAM" id="MobiDB-lite"/>
    </source>
</evidence>
<feature type="region of interest" description="Disordered" evidence="1">
    <location>
        <begin position="118"/>
        <end position="146"/>
    </location>
</feature>
<dbReference type="PANTHER" id="PTHR43830:SF3">
    <property type="entry name" value="PROTEIN PSP1"/>
    <property type="match status" value="1"/>
</dbReference>
<feature type="domain" description="PSP1 C-terminal" evidence="2">
    <location>
        <begin position="692"/>
        <end position="777"/>
    </location>
</feature>
<dbReference type="RefSeq" id="XP_031026074.1">
    <property type="nucleotide sequence ID" value="XM_031167915.1"/>
</dbReference>
<name>A0A507C7R2_9FUNG</name>
<evidence type="ECO:0000259" key="2">
    <source>
        <dbReference type="PROSITE" id="PS51411"/>
    </source>
</evidence>
<dbReference type="OrthoDB" id="243127at2759"/>
<dbReference type="AlphaFoldDB" id="A0A507C7R2"/>
<dbReference type="PANTHER" id="PTHR43830">
    <property type="entry name" value="PROTEIN PSP1"/>
    <property type="match status" value="1"/>
</dbReference>
<dbReference type="EMBL" id="QEAO01000007">
    <property type="protein sequence ID" value="TPX35642.1"/>
    <property type="molecule type" value="Genomic_DNA"/>
</dbReference>
<dbReference type="InterPro" id="IPR007557">
    <property type="entry name" value="PSP1_C"/>
</dbReference>
<feature type="region of interest" description="Disordered" evidence="1">
    <location>
        <begin position="209"/>
        <end position="245"/>
    </location>
</feature>
<dbReference type="GeneID" id="42003212"/>
<dbReference type="InterPro" id="IPR047767">
    <property type="entry name" value="PSP1-like"/>
</dbReference>
<dbReference type="GO" id="GO:0005737">
    <property type="term" value="C:cytoplasm"/>
    <property type="evidence" value="ECO:0007669"/>
    <property type="project" value="TreeGrafter"/>
</dbReference>
<comment type="caution">
    <text evidence="3">The sequence shown here is derived from an EMBL/GenBank/DDBJ whole genome shotgun (WGS) entry which is preliminary data.</text>
</comment>